<keyword evidence="3" id="KW-1185">Reference proteome</keyword>
<dbReference type="AlphaFoldDB" id="A0A443J036"/>
<evidence type="ECO:0000313" key="2">
    <source>
        <dbReference type="EMBL" id="RWR13814.1"/>
    </source>
</evidence>
<evidence type="ECO:0000256" key="1">
    <source>
        <dbReference type="SAM" id="Phobius"/>
    </source>
</evidence>
<dbReference type="EMBL" id="SAUW01000004">
    <property type="protein sequence ID" value="RWR13814.1"/>
    <property type="molecule type" value="Genomic_DNA"/>
</dbReference>
<protein>
    <submittedName>
        <fullName evidence="2">Uncharacterized protein</fullName>
    </submittedName>
</protein>
<name>A0A443J036_9RHOB</name>
<accession>A0A443J036</accession>
<proteinExistence type="predicted"/>
<dbReference type="Proteomes" id="UP000285710">
    <property type="component" value="Unassembled WGS sequence"/>
</dbReference>
<dbReference type="RefSeq" id="WP_128269097.1">
    <property type="nucleotide sequence ID" value="NZ_SAUW01000004.1"/>
</dbReference>
<sequence length="107" mass="11801">MNFIPEELRFLALIILIGVARVLLSIPMSVVMAVSTFFAASFLAAIFTHPVLTQLGLEPFWEGPVAVAIGFFGAYLAKHLSYLAENPAKIKGVVKEVIEVITIWRKK</sequence>
<keyword evidence="1" id="KW-0472">Membrane</keyword>
<feature type="transmembrane region" description="Helical" evidence="1">
    <location>
        <begin position="60"/>
        <end position="77"/>
    </location>
</feature>
<reference evidence="2 3" key="1">
    <citation type="submission" date="2019-01" db="EMBL/GenBank/DDBJ databases">
        <title>Sinorhodobacter populi sp. nov. isolated from the symptomatic bark tissue of Populus euramericana canker.</title>
        <authorList>
            <person name="Xu G."/>
        </authorList>
    </citation>
    <scope>NUCLEOTIDE SEQUENCE [LARGE SCALE GENOMIC DNA]</scope>
    <source>
        <strain evidence="2 3">2D-5</strain>
    </source>
</reference>
<feature type="transmembrane region" description="Helical" evidence="1">
    <location>
        <begin position="30"/>
        <end position="48"/>
    </location>
</feature>
<keyword evidence="1" id="KW-0812">Transmembrane</keyword>
<comment type="caution">
    <text evidence="2">The sequence shown here is derived from an EMBL/GenBank/DDBJ whole genome shotgun (WGS) entry which is preliminary data.</text>
</comment>
<organism evidence="2 3">
    <name type="scientific">Paenirhodobacter populi</name>
    <dbReference type="NCBI Taxonomy" id="2306993"/>
    <lineage>
        <taxon>Bacteria</taxon>
        <taxon>Pseudomonadati</taxon>
        <taxon>Pseudomonadota</taxon>
        <taxon>Alphaproteobacteria</taxon>
        <taxon>Rhodobacterales</taxon>
        <taxon>Rhodobacter group</taxon>
        <taxon>Paenirhodobacter</taxon>
    </lineage>
</organism>
<evidence type="ECO:0000313" key="3">
    <source>
        <dbReference type="Proteomes" id="UP000285710"/>
    </source>
</evidence>
<gene>
    <name evidence="2" type="ORF">D2T33_05295</name>
</gene>
<reference evidence="2 3" key="2">
    <citation type="submission" date="2019-01" db="EMBL/GenBank/DDBJ databases">
        <authorList>
            <person name="Li Y."/>
        </authorList>
    </citation>
    <scope>NUCLEOTIDE SEQUENCE [LARGE SCALE GENOMIC DNA]</scope>
    <source>
        <strain evidence="2 3">2D-5</strain>
    </source>
</reference>
<keyword evidence="1" id="KW-1133">Transmembrane helix</keyword>